<dbReference type="OrthoDB" id="6891470at2"/>
<name>A0A553GTJ7_9PSED</name>
<dbReference type="AlphaFoldDB" id="A0A553GTJ7"/>
<comment type="caution">
    <text evidence="1">The sequence shown here is derived from an EMBL/GenBank/DDBJ whole genome shotgun (WGS) entry which is preliminary data.</text>
</comment>
<accession>A0A553GTJ7</accession>
<protein>
    <submittedName>
        <fullName evidence="1">His-Xaa-Ser system protein HxsD</fullName>
    </submittedName>
</protein>
<keyword evidence="2" id="KW-1185">Reference proteome</keyword>
<proteinExistence type="predicted"/>
<evidence type="ECO:0000313" key="1">
    <source>
        <dbReference type="EMBL" id="TRX72791.1"/>
    </source>
</evidence>
<gene>
    <name evidence="1" type="ORF">FM069_21090</name>
</gene>
<organism evidence="1 2">
    <name type="scientific">Pseudomonas mangiferae</name>
    <dbReference type="NCBI Taxonomy" id="2593654"/>
    <lineage>
        <taxon>Bacteria</taxon>
        <taxon>Pseudomonadati</taxon>
        <taxon>Pseudomonadota</taxon>
        <taxon>Gammaproteobacteria</taxon>
        <taxon>Pseudomonadales</taxon>
        <taxon>Pseudomonadaceae</taxon>
        <taxon>Pseudomonas</taxon>
    </lineage>
</organism>
<dbReference type="RefSeq" id="WP_143490382.1">
    <property type="nucleotide sequence ID" value="NZ_VJOY01000030.1"/>
</dbReference>
<dbReference type="Proteomes" id="UP000315235">
    <property type="component" value="Unassembled WGS sequence"/>
</dbReference>
<dbReference type="EMBL" id="VJOY01000030">
    <property type="protein sequence ID" value="TRX72791.1"/>
    <property type="molecule type" value="Genomic_DNA"/>
</dbReference>
<reference evidence="1 2" key="1">
    <citation type="submission" date="2019-07" db="EMBL/GenBank/DDBJ databases">
        <title>Pseudomonas mangiferae sp. nov., isolated from bark of mango tree in Thailand.</title>
        <authorList>
            <person name="Srisuk N."/>
            <person name="Anurat P."/>
        </authorList>
    </citation>
    <scope>NUCLEOTIDE SEQUENCE [LARGE SCALE GENOMIC DNA]</scope>
    <source>
        <strain evidence="1 2">DMKU_BBB3-04</strain>
    </source>
</reference>
<evidence type="ECO:0000313" key="2">
    <source>
        <dbReference type="Proteomes" id="UP000315235"/>
    </source>
</evidence>
<sequence>MPWSFTLSLDETTYPLGVVQRTVYALADRLTCLVAQQPGRVSLEVMPLLLAGEGAPSAETARALLYRNLNDFALRERIRLETQGLCEWLARTALKEAGL</sequence>